<reference evidence="2" key="1">
    <citation type="journal article" date="2019" name="bioRxiv">
        <title>The Genome of the Zebra Mussel, Dreissena polymorpha: A Resource for Invasive Species Research.</title>
        <authorList>
            <person name="McCartney M.A."/>
            <person name="Auch B."/>
            <person name="Kono T."/>
            <person name="Mallez S."/>
            <person name="Zhang Y."/>
            <person name="Obille A."/>
            <person name="Becker A."/>
            <person name="Abrahante J.E."/>
            <person name="Garbe J."/>
            <person name="Badalamenti J.P."/>
            <person name="Herman A."/>
            <person name="Mangelson H."/>
            <person name="Liachko I."/>
            <person name="Sullivan S."/>
            <person name="Sone E.D."/>
            <person name="Koren S."/>
            <person name="Silverstein K.A.T."/>
            <person name="Beckman K.B."/>
            <person name="Gohl D.M."/>
        </authorList>
    </citation>
    <scope>NUCLEOTIDE SEQUENCE</scope>
    <source>
        <strain evidence="2">Duluth1</strain>
        <tissue evidence="2">Whole animal</tissue>
    </source>
</reference>
<keyword evidence="3" id="KW-1185">Reference proteome</keyword>
<feature type="chain" id="PRO_5039183990" evidence="1">
    <location>
        <begin position="19"/>
        <end position="84"/>
    </location>
</feature>
<keyword evidence="1" id="KW-0732">Signal</keyword>
<dbReference type="EMBL" id="JAIWYP010000016">
    <property type="protein sequence ID" value="KAH3697494.1"/>
    <property type="molecule type" value="Genomic_DNA"/>
</dbReference>
<protein>
    <submittedName>
        <fullName evidence="2">Uncharacterized protein</fullName>
    </submittedName>
</protein>
<sequence>MFFFIGAAQTLTCSRVSCLFSLWTMDASEASMTASQWIEWAVEKGIRANTQGVYIWSEPEDDGIEKPAIMEETPAISPAPTSVG</sequence>
<organism evidence="2 3">
    <name type="scientific">Dreissena polymorpha</name>
    <name type="common">Zebra mussel</name>
    <name type="synonym">Mytilus polymorpha</name>
    <dbReference type="NCBI Taxonomy" id="45954"/>
    <lineage>
        <taxon>Eukaryota</taxon>
        <taxon>Metazoa</taxon>
        <taxon>Spiralia</taxon>
        <taxon>Lophotrochozoa</taxon>
        <taxon>Mollusca</taxon>
        <taxon>Bivalvia</taxon>
        <taxon>Autobranchia</taxon>
        <taxon>Heteroconchia</taxon>
        <taxon>Euheterodonta</taxon>
        <taxon>Imparidentia</taxon>
        <taxon>Neoheterodontei</taxon>
        <taxon>Myida</taxon>
        <taxon>Dreissenoidea</taxon>
        <taxon>Dreissenidae</taxon>
        <taxon>Dreissena</taxon>
    </lineage>
</organism>
<feature type="signal peptide" evidence="1">
    <location>
        <begin position="1"/>
        <end position="18"/>
    </location>
</feature>
<reference evidence="2" key="2">
    <citation type="submission" date="2020-11" db="EMBL/GenBank/DDBJ databases">
        <authorList>
            <person name="McCartney M.A."/>
            <person name="Auch B."/>
            <person name="Kono T."/>
            <person name="Mallez S."/>
            <person name="Becker A."/>
            <person name="Gohl D.M."/>
            <person name="Silverstein K.A.T."/>
            <person name="Koren S."/>
            <person name="Bechman K.B."/>
            <person name="Herman A."/>
            <person name="Abrahante J.E."/>
            <person name="Garbe J."/>
        </authorList>
    </citation>
    <scope>NUCLEOTIDE SEQUENCE</scope>
    <source>
        <strain evidence="2">Duluth1</strain>
        <tissue evidence="2">Whole animal</tissue>
    </source>
</reference>
<dbReference type="AlphaFoldDB" id="A0A9D4BJX0"/>
<proteinExistence type="predicted"/>
<name>A0A9D4BJX0_DREPO</name>
<evidence type="ECO:0000313" key="3">
    <source>
        <dbReference type="Proteomes" id="UP000828390"/>
    </source>
</evidence>
<dbReference type="Proteomes" id="UP000828390">
    <property type="component" value="Unassembled WGS sequence"/>
</dbReference>
<evidence type="ECO:0000313" key="2">
    <source>
        <dbReference type="EMBL" id="KAH3697494.1"/>
    </source>
</evidence>
<gene>
    <name evidence="2" type="ORF">DPMN_084996</name>
</gene>
<accession>A0A9D4BJX0</accession>
<comment type="caution">
    <text evidence="2">The sequence shown here is derived from an EMBL/GenBank/DDBJ whole genome shotgun (WGS) entry which is preliminary data.</text>
</comment>
<evidence type="ECO:0000256" key="1">
    <source>
        <dbReference type="SAM" id="SignalP"/>
    </source>
</evidence>